<dbReference type="Pfam" id="PF00563">
    <property type="entry name" value="EAL"/>
    <property type="match status" value="1"/>
</dbReference>
<proteinExistence type="predicted"/>
<dbReference type="PANTHER" id="PTHR33121:SF79">
    <property type="entry name" value="CYCLIC DI-GMP PHOSPHODIESTERASE PDED-RELATED"/>
    <property type="match status" value="1"/>
</dbReference>
<name>A0A1H5YAS8_9RHOB</name>
<dbReference type="Gene3D" id="3.20.20.450">
    <property type="entry name" value="EAL domain"/>
    <property type="match status" value="1"/>
</dbReference>
<dbReference type="CDD" id="cd01948">
    <property type="entry name" value="EAL"/>
    <property type="match status" value="1"/>
</dbReference>
<evidence type="ECO:0000256" key="1">
    <source>
        <dbReference type="SAM" id="MobiDB-lite"/>
    </source>
</evidence>
<protein>
    <submittedName>
        <fullName evidence="3">EAL domain, c-di-GMP-specific phosphodiesterase class I (Or its enzymatically inactive variant)</fullName>
    </submittedName>
</protein>
<sequence>MGRHFGQKRPRADLPDGADNPLTAAIAARDSRIMDMVASAIRHKNCLLAFQPVMQARPPHGVAFYEAMIRVLDATGRVIPAGDFMDTVENGELGRQLDCNALEIGLRTLVRNPALRLAINMSARSIGYQRWMRILDRFLRQDATLGERLILEISEPSAMLVPELVIDFMDRLQGRGIAFALDDFGSGAVAVRHFRDFFFDAVKIDGQYIRGIHANPDNRALVSALCAIAREFDMLVIAESVEAREDAEYLVSRGVDCLQGYLFGAPSVRPPWKEKSEDRASA</sequence>
<feature type="domain" description="EAL" evidence="2">
    <location>
        <begin position="30"/>
        <end position="280"/>
    </location>
</feature>
<dbReference type="InterPro" id="IPR001633">
    <property type="entry name" value="EAL_dom"/>
</dbReference>
<dbReference type="Proteomes" id="UP000236742">
    <property type="component" value="Unassembled WGS sequence"/>
</dbReference>
<dbReference type="OrthoDB" id="23692at2"/>
<organism evidence="3 4">
    <name type="scientific">Jhaorihella thermophila</name>
    <dbReference type="NCBI Taxonomy" id="488547"/>
    <lineage>
        <taxon>Bacteria</taxon>
        <taxon>Pseudomonadati</taxon>
        <taxon>Pseudomonadota</taxon>
        <taxon>Alphaproteobacteria</taxon>
        <taxon>Rhodobacterales</taxon>
        <taxon>Paracoccaceae</taxon>
        <taxon>Jhaorihella</taxon>
    </lineage>
</organism>
<reference evidence="3 4" key="1">
    <citation type="submission" date="2016-10" db="EMBL/GenBank/DDBJ databases">
        <authorList>
            <person name="de Groot N.N."/>
        </authorList>
    </citation>
    <scope>NUCLEOTIDE SEQUENCE [LARGE SCALE GENOMIC DNA]</scope>
    <source>
        <strain evidence="3 4">DSM 23413</strain>
    </source>
</reference>
<dbReference type="SMART" id="SM00052">
    <property type="entry name" value="EAL"/>
    <property type="match status" value="1"/>
</dbReference>
<dbReference type="InterPro" id="IPR035919">
    <property type="entry name" value="EAL_sf"/>
</dbReference>
<dbReference type="PROSITE" id="PS50883">
    <property type="entry name" value="EAL"/>
    <property type="match status" value="1"/>
</dbReference>
<dbReference type="AlphaFoldDB" id="A0A1H5YAS8"/>
<dbReference type="PANTHER" id="PTHR33121">
    <property type="entry name" value="CYCLIC DI-GMP PHOSPHODIESTERASE PDEF"/>
    <property type="match status" value="1"/>
</dbReference>
<dbReference type="EMBL" id="FNVD01000016">
    <property type="protein sequence ID" value="SEG21088.1"/>
    <property type="molecule type" value="Genomic_DNA"/>
</dbReference>
<dbReference type="RefSeq" id="WP_104008936.1">
    <property type="nucleotide sequence ID" value="NZ_FNVD01000016.1"/>
</dbReference>
<dbReference type="SUPFAM" id="SSF141868">
    <property type="entry name" value="EAL domain-like"/>
    <property type="match status" value="1"/>
</dbReference>
<dbReference type="InterPro" id="IPR050706">
    <property type="entry name" value="Cyclic-di-GMP_PDE-like"/>
</dbReference>
<feature type="region of interest" description="Disordered" evidence="1">
    <location>
        <begin position="1"/>
        <end position="20"/>
    </location>
</feature>
<keyword evidence="4" id="KW-1185">Reference proteome</keyword>
<accession>A0A1H5YAS8</accession>
<dbReference type="GO" id="GO:0071111">
    <property type="term" value="F:cyclic-guanylate-specific phosphodiesterase activity"/>
    <property type="evidence" value="ECO:0007669"/>
    <property type="project" value="InterPro"/>
</dbReference>
<gene>
    <name evidence="3" type="ORF">SAMN05421751_11639</name>
</gene>
<evidence type="ECO:0000313" key="3">
    <source>
        <dbReference type="EMBL" id="SEG21088.1"/>
    </source>
</evidence>
<evidence type="ECO:0000313" key="4">
    <source>
        <dbReference type="Proteomes" id="UP000236742"/>
    </source>
</evidence>
<evidence type="ECO:0000259" key="2">
    <source>
        <dbReference type="PROSITE" id="PS50883"/>
    </source>
</evidence>